<dbReference type="GO" id="GO:0008270">
    <property type="term" value="F:zinc ion binding"/>
    <property type="evidence" value="ECO:0007669"/>
    <property type="project" value="UniProtKB-KW"/>
</dbReference>
<dbReference type="GO" id="GO:0017108">
    <property type="term" value="F:5'-flap endonuclease activity"/>
    <property type="evidence" value="ECO:0007669"/>
    <property type="project" value="InterPro"/>
</dbReference>
<keyword evidence="4" id="KW-0378">Hydrolase</keyword>
<comment type="caution">
    <text evidence="10">The sequence shown here is derived from an EMBL/GenBank/DDBJ whole genome shotgun (WGS) entry which is preliminary data.</text>
</comment>
<dbReference type="InterPro" id="IPR029060">
    <property type="entry name" value="PIN-like_dom_sf"/>
</dbReference>
<dbReference type="SUPFAM" id="SSF47807">
    <property type="entry name" value="5' to 3' exonuclease, C-terminal subdomain"/>
    <property type="match status" value="1"/>
</dbReference>
<keyword evidence="5" id="KW-0862">Zinc</keyword>
<proteinExistence type="predicted"/>
<dbReference type="InterPro" id="IPR002421">
    <property type="entry name" value="5-3_exonuclease"/>
</dbReference>
<dbReference type="InterPro" id="IPR020045">
    <property type="entry name" value="DNA_polI_H3TH"/>
</dbReference>
<evidence type="ECO:0000256" key="8">
    <source>
        <dbReference type="SAM" id="MobiDB-lite"/>
    </source>
</evidence>
<dbReference type="InterPro" id="IPR008918">
    <property type="entry name" value="HhH2"/>
</dbReference>
<dbReference type="FunFam" id="3.30.40.10:FF:000238">
    <property type="entry name" value="PHD finger family protein"/>
    <property type="match status" value="1"/>
</dbReference>
<keyword evidence="2" id="KW-0479">Metal-binding</keyword>
<evidence type="ECO:0000256" key="6">
    <source>
        <dbReference type="ARBA" id="ARBA00023125"/>
    </source>
</evidence>
<dbReference type="InterPro" id="IPR020046">
    <property type="entry name" value="5-3_exonucl_a-hlix_arch_N"/>
</dbReference>
<dbReference type="GO" id="GO:0008409">
    <property type="term" value="F:5'-3' exonuclease activity"/>
    <property type="evidence" value="ECO:0007669"/>
    <property type="project" value="InterPro"/>
</dbReference>
<dbReference type="Pfam" id="PF02739">
    <property type="entry name" value="5_3_exonuc_N"/>
    <property type="match status" value="1"/>
</dbReference>
<dbReference type="InterPro" id="IPR038969">
    <property type="entry name" value="FEN"/>
</dbReference>
<evidence type="ECO:0000256" key="2">
    <source>
        <dbReference type="ARBA" id="ARBA00022723"/>
    </source>
</evidence>
<dbReference type="Gene3D" id="3.30.40.10">
    <property type="entry name" value="Zinc/RING finger domain, C3HC4 (zinc finger)"/>
    <property type="match status" value="1"/>
</dbReference>
<evidence type="ECO:0000256" key="3">
    <source>
        <dbReference type="ARBA" id="ARBA00022771"/>
    </source>
</evidence>
<feature type="compositionally biased region" description="Polar residues" evidence="8">
    <location>
        <begin position="429"/>
        <end position="442"/>
    </location>
</feature>
<dbReference type="Pfam" id="PF01367">
    <property type="entry name" value="5_3_exonuc"/>
    <property type="match status" value="1"/>
</dbReference>
<feature type="region of interest" description="Disordered" evidence="8">
    <location>
        <begin position="381"/>
        <end position="561"/>
    </location>
</feature>
<dbReference type="Gene3D" id="1.10.150.20">
    <property type="entry name" value="5' to 3' exonuclease, C-terminal subdomain"/>
    <property type="match status" value="1"/>
</dbReference>
<dbReference type="AlphaFoldDB" id="A0A8S9K0M7"/>
<feature type="compositionally biased region" description="Basic and acidic residues" evidence="8">
    <location>
        <begin position="392"/>
        <end position="409"/>
    </location>
</feature>
<dbReference type="Gene3D" id="3.40.50.1010">
    <property type="entry name" value="5'-nuclease"/>
    <property type="match status" value="1"/>
</dbReference>
<feature type="domain" description="PHD-type" evidence="9">
    <location>
        <begin position="255"/>
        <end position="314"/>
    </location>
</feature>
<dbReference type="CDD" id="cd09898">
    <property type="entry name" value="H3TH_53EXO"/>
    <property type="match status" value="1"/>
</dbReference>
<dbReference type="PANTHER" id="PTHR42646">
    <property type="entry name" value="FLAP ENDONUCLEASE XNI"/>
    <property type="match status" value="1"/>
</dbReference>
<dbReference type="InterPro" id="IPR013083">
    <property type="entry name" value="Znf_RING/FYVE/PHD"/>
</dbReference>
<sequence length="645" mass="71155">MNFRHTLYPAYKSNRPPTPDTVVQGLQYLKASIKAMSVKVIEVPGVEADDVIGTLAMRSIGAGYKVRVVSPDKDFFQILSPSLRLLRIAPRGSEMVSFGVEDFAKKFGNLKPAQFVDIIALAGDKSDNIPGIDGIGNVHAVELLSRFGTLENLLQSIDEIKEGKLKESLIAHADQAMLSKKLALLRTDLPDYIVPFETRDLTFKKPETVSSGPYLCPKHTKCYSCGSKVPGNGQSLRWFLGYTCCDACGRLFGKGNYCPVCLKVYRDSEATPMVCCDYCQRWVHCLCDGISDEKYMQFQVDGNLQYKCSTCRGESYQVKDLEDAVQEIWKRKDIEDKELIASLRASARVVGKTGGAPVINQPGSSERKVAEKVMVSGEEEKPLRVLRIKSSRPQDSDSEKLGKHSKEQSPVKAKKLVISIGPRKAGVTNPMSCDTSNLASKSNGKHGKLQSEETASQEEQERSVLRKSSEEKRGSQSEVGTSKGEGGGDSNGGQQELQKDSKRLLKLKIKTHNPESQEREAPRIVYERSKSGKGHRSKRKRASPPAEKSAFNEDEDVSLSRDDSLLDEMLDASWILKKLGKDAKGKKVQIHEASDNTWEKGVVSEVGGGGTSKLMVTLENGKVKTVELGKQGVRFVAQKQKRTRT</sequence>
<dbReference type="SUPFAM" id="SSF88723">
    <property type="entry name" value="PIN domain-like"/>
    <property type="match status" value="1"/>
</dbReference>
<dbReference type="PANTHER" id="PTHR42646:SF2">
    <property type="entry name" value="5'-3' EXONUCLEASE FAMILY PROTEIN"/>
    <property type="match status" value="1"/>
</dbReference>
<dbReference type="InterPro" id="IPR036279">
    <property type="entry name" value="5-3_exonuclease_C_sf"/>
</dbReference>
<evidence type="ECO:0000256" key="7">
    <source>
        <dbReference type="PROSITE-ProRule" id="PRU00146"/>
    </source>
</evidence>
<evidence type="ECO:0000256" key="4">
    <source>
        <dbReference type="ARBA" id="ARBA00022801"/>
    </source>
</evidence>
<dbReference type="SUPFAM" id="SSF57903">
    <property type="entry name" value="FYVE/PHD zinc finger"/>
    <property type="match status" value="1"/>
</dbReference>
<dbReference type="GO" id="GO:0033567">
    <property type="term" value="P:DNA replication, Okazaki fragment processing"/>
    <property type="evidence" value="ECO:0007669"/>
    <property type="project" value="InterPro"/>
</dbReference>
<dbReference type="CDD" id="cd09859">
    <property type="entry name" value="PIN_53EXO"/>
    <property type="match status" value="1"/>
</dbReference>
<protein>
    <recommendedName>
        <fullName evidence="9">PHD-type domain-containing protein</fullName>
    </recommendedName>
</protein>
<evidence type="ECO:0000256" key="1">
    <source>
        <dbReference type="ARBA" id="ARBA00022722"/>
    </source>
</evidence>
<dbReference type="EMBL" id="QGKY02000190">
    <property type="protein sequence ID" value="KAF2588230.1"/>
    <property type="molecule type" value="Genomic_DNA"/>
</dbReference>
<feature type="compositionally biased region" description="Basic residues" evidence="8">
    <location>
        <begin position="531"/>
        <end position="542"/>
    </location>
</feature>
<dbReference type="FunFam" id="1.10.150.20:FF:000003">
    <property type="entry name" value="DNA polymerase I"/>
    <property type="match status" value="1"/>
</dbReference>
<dbReference type="InterPro" id="IPR001965">
    <property type="entry name" value="Znf_PHD"/>
</dbReference>
<keyword evidence="3 7" id="KW-0863">Zinc-finger</keyword>
<gene>
    <name evidence="10" type="ORF">F2Q70_00040722</name>
</gene>
<keyword evidence="6" id="KW-0238">DNA-binding</keyword>
<keyword evidence="1" id="KW-0540">Nuclease</keyword>
<evidence type="ECO:0000256" key="5">
    <source>
        <dbReference type="ARBA" id="ARBA00022833"/>
    </source>
</evidence>
<feature type="compositionally biased region" description="Basic and acidic residues" evidence="8">
    <location>
        <begin position="512"/>
        <end position="530"/>
    </location>
</feature>
<dbReference type="SMART" id="SM00475">
    <property type="entry name" value="53EXOc"/>
    <property type="match status" value="1"/>
</dbReference>
<feature type="compositionally biased region" description="Basic and acidic residues" evidence="8">
    <location>
        <begin position="459"/>
        <end position="475"/>
    </location>
</feature>
<dbReference type="InterPro" id="IPR019787">
    <property type="entry name" value="Znf_PHD-finger"/>
</dbReference>
<accession>A0A8S9K0M7</accession>
<organism evidence="10">
    <name type="scientific">Brassica cretica</name>
    <name type="common">Mustard</name>
    <dbReference type="NCBI Taxonomy" id="69181"/>
    <lineage>
        <taxon>Eukaryota</taxon>
        <taxon>Viridiplantae</taxon>
        <taxon>Streptophyta</taxon>
        <taxon>Embryophyta</taxon>
        <taxon>Tracheophyta</taxon>
        <taxon>Spermatophyta</taxon>
        <taxon>Magnoliopsida</taxon>
        <taxon>eudicotyledons</taxon>
        <taxon>Gunneridae</taxon>
        <taxon>Pentapetalae</taxon>
        <taxon>rosids</taxon>
        <taxon>malvids</taxon>
        <taxon>Brassicales</taxon>
        <taxon>Brassicaceae</taxon>
        <taxon>Brassiceae</taxon>
        <taxon>Brassica</taxon>
    </lineage>
</organism>
<name>A0A8S9K0M7_BRACR</name>
<reference evidence="10" key="1">
    <citation type="submission" date="2019-12" db="EMBL/GenBank/DDBJ databases">
        <title>Genome sequencing and annotation of Brassica cretica.</title>
        <authorList>
            <person name="Studholme D.J."/>
            <person name="Sarris P.F."/>
        </authorList>
    </citation>
    <scope>NUCLEOTIDE SEQUENCE</scope>
    <source>
        <strain evidence="10">PFS-102/07</strain>
        <tissue evidence="10">Leaf</tissue>
    </source>
</reference>
<dbReference type="SMART" id="SM00279">
    <property type="entry name" value="HhH2"/>
    <property type="match status" value="1"/>
</dbReference>
<evidence type="ECO:0000259" key="9">
    <source>
        <dbReference type="PROSITE" id="PS50016"/>
    </source>
</evidence>
<dbReference type="PROSITE" id="PS50016">
    <property type="entry name" value="ZF_PHD_2"/>
    <property type="match status" value="1"/>
</dbReference>
<dbReference type="InterPro" id="IPR011011">
    <property type="entry name" value="Znf_FYVE_PHD"/>
</dbReference>
<dbReference type="GO" id="GO:0003677">
    <property type="term" value="F:DNA binding"/>
    <property type="evidence" value="ECO:0007669"/>
    <property type="project" value="UniProtKB-KW"/>
</dbReference>
<evidence type="ECO:0000313" key="10">
    <source>
        <dbReference type="EMBL" id="KAF2588230.1"/>
    </source>
</evidence>
<dbReference type="SMART" id="SM00249">
    <property type="entry name" value="PHD"/>
    <property type="match status" value="1"/>
</dbReference>